<evidence type="ECO:0000313" key="2">
    <source>
        <dbReference type="Proteomes" id="UP000061489"/>
    </source>
</evidence>
<protein>
    <submittedName>
        <fullName evidence="1">Uncharacterized protein</fullName>
    </submittedName>
</protein>
<dbReference type="AlphaFoldDB" id="W5YM98"/>
<dbReference type="EMBL" id="CP007151">
    <property type="protein sequence ID" value="AHI30226.1"/>
    <property type="molecule type" value="Genomic_DNA"/>
</dbReference>
<dbReference type="HOGENOM" id="CLU_2955170_0_0_6"/>
<dbReference type="KEGG" id="msx:AU14_15805"/>
<name>W5YM98_9GAMM</name>
<accession>W5YM98</accession>
<sequence length="59" mass="6397">MAYFTTAPLLNALVELKRCVGNRRGVGEVDAAIIEFAGKLAELEPTTEAPTCRTMRTEA</sequence>
<gene>
    <name evidence="1" type="ORF">AU14_15805</name>
</gene>
<proteinExistence type="predicted"/>
<keyword evidence="2" id="KW-1185">Reference proteome</keyword>
<organism evidence="1 2">
    <name type="scientific">Marinobacter similis</name>
    <dbReference type="NCBI Taxonomy" id="1420916"/>
    <lineage>
        <taxon>Bacteria</taxon>
        <taxon>Pseudomonadati</taxon>
        <taxon>Pseudomonadota</taxon>
        <taxon>Gammaproteobacteria</taxon>
        <taxon>Pseudomonadales</taxon>
        <taxon>Marinobacteraceae</taxon>
        <taxon>Marinobacter</taxon>
    </lineage>
</organism>
<reference evidence="1 2" key="1">
    <citation type="journal article" date="2014" name="Genome Announc.">
        <title>Draft Genome Sequences of Marinobacter similis A3d10T and Marinobacter salarius R9SW1T.</title>
        <authorList>
            <person name="Ivanova E.P."/>
            <person name="Ng H.J."/>
            <person name="Webb H.K."/>
            <person name="Feng G."/>
            <person name="Oshima K."/>
            <person name="Hattori M."/>
            <person name="Ohkuma M."/>
            <person name="Sergeev A.F."/>
            <person name="Mikhailov V.V."/>
            <person name="Crawford R.J."/>
            <person name="Sawabe T."/>
        </authorList>
    </citation>
    <scope>NUCLEOTIDE SEQUENCE [LARGE SCALE GENOMIC DNA]</scope>
    <source>
        <strain evidence="1 2">A3d10</strain>
    </source>
</reference>
<evidence type="ECO:0000313" key="1">
    <source>
        <dbReference type="EMBL" id="AHI30226.1"/>
    </source>
</evidence>
<dbReference type="Proteomes" id="UP000061489">
    <property type="component" value="Chromosome"/>
</dbReference>